<evidence type="ECO:0000256" key="1">
    <source>
        <dbReference type="SAM" id="MobiDB-lite"/>
    </source>
</evidence>
<feature type="signal peptide" evidence="2">
    <location>
        <begin position="1"/>
        <end position="31"/>
    </location>
</feature>
<gene>
    <name evidence="3" type="ORF">GCM10009747_34080</name>
</gene>
<feature type="region of interest" description="Disordered" evidence="1">
    <location>
        <begin position="534"/>
        <end position="553"/>
    </location>
</feature>
<comment type="caution">
    <text evidence="3">The sequence shown here is derived from an EMBL/GenBank/DDBJ whole genome shotgun (WGS) entry which is preliminary data.</text>
</comment>
<dbReference type="Proteomes" id="UP001500506">
    <property type="component" value="Unassembled WGS sequence"/>
</dbReference>
<evidence type="ECO:0000256" key="2">
    <source>
        <dbReference type="SAM" id="SignalP"/>
    </source>
</evidence>
<accession>A0ABP4X8D4</accession>
<dbReference type="RefSeq" id="WP_232499663.1">
    <property type="nucleotide sequence ID" value="NZ_BAAANH010000008.1"/>
</dbReference>
<evidence type="ECO:0008006" key="5">
    <source>
        <dbReference type="Google" id="ProtNLM"/>
    </source>
</evidence>
<protein>
    <recommendedName>
        <fullName evidence="5">Alpha-amylase</fullName>
    </recommendedName>
</protein>
<reference evidence="4" key="1">
    <citation type="journal article" date="2019" name="Int. J. Syst. Evol. Microbiol.">
        <title>The Global Catalogue of Microorganisms (GCM) 10K type strain sequencing project: providing services to taxonomists for standard genome sequencing and annotation.</title>
        <authorList>
            <consortium name="The Broad Institute Genomics Platform"/>
            <consortium name="The Broad Institute Genome Sequencing Center for Infectious Disease"/>
            <person name="Wu L."/>
            <person name="Ma J."/>
        </authorList>
    </citation>
    <scope>NUCLEOTIDE SEQUENCE [LARGE SCALE GENOMIC DNA]</scope>
    <source>
        <strain evidence="4">JCM 14319</strain>
    </source>
</reference>
<feature type="chain" id="PRO_5045785208" description="Alpha-amylase" evidence="2">
    <location>
        <begin position="32"/>
        <end position="1021"/>
    </location>
</feature>
<dbReference type="InterPro" id="IPR007253">
    <property type="entry name" value="Cell_wall-bd_2"/>
</dbReference>
<dbReference type="EMBL" id="BAAANH010000008">
    <property type="protein sequence ID" value="GAA1770055.1"/>
    <property type="molecule type" value="Genomic_DNA"/>
</dbReference>
<sequence>MTRTRATALAAKATTALTVAALVMFGTPAMAQAHIAPRDASGSVAMAEPIAAGSISGTVTEPTGEPADGLVPTIYRPDSRGVLVVVEGIGESQDAGAYTVSGLPPGDYFAVVPGDGPIVDATLEPGAAATWYGGTMLPGVATAIHVEAGQTVTGIDITRVKAAIITGQLTTIDGPLEGAYVSAGAAAGGAANILWAWRNLSVSARTDSAGRYAFALSPGVDYSLSFGRSDASVISESWDDVPEGAGLSPTYLNLEPGEVRHGIDAELAKPVTIAGTVRDAAGAPVADADIHLHTLQVDGPNPILGSIITDVDGRFEISQLRPGTYAFEVVGPWPLVREFWKDQPDLASATPIVLGSGERLDALVEVAAPPPIPSAIPTITGSALVGSKLTAVTNGWAPGASFSYQWLADGEALYGERGRTLNLWPRDEGKAFSVRVTGWVEGYLGVAETSAATSRVMQSDIPTINGRFDSTVWVGETVYARPGTWSASTTFTYQWYADGIPIEGATASSLLLPTTVTGKAISVKVTGTKAGYTTHSETSAPTPGAGRKSTPTVSGTPYVGATLSASPGVWTPGTTFSYEWYADHEQLTGENESTLTLPASLVGKQIRAIVSGQLAGYPTPVEWSAPTLRVALAPTPEISGEPYVGTELTVSHGTWEPATTFTYQWYADGVAISGATASFYTVASTLIGKTLTVRVTGSLSEYPTITRTSAATPRVSFESNARLAGGDRFGTSAAISRGAFAPRVPVVYIANGLNFPDALSGAPVAATKGGPVLLTGSTYLPWTVIDELERLEPQRIVVLGGTGAISDILLNTLKPYTSGSVTRLAGGDRFATSAAISKASFSAGVPVAYVANGLNFPDALSGAPVAGIQGGPVLLARATSIPASVATELKRLKPKRIVVLGGTGVTTPTLQNALKAYTSGSVTRLAGGDRFATSAAISKASFPAGVPVAYVANGMTFPDALSGAPAAGVQGGPVLLTQRNTIPASVVAELKRLKPKRVVVLGGPGAVSDAVRAQLNAYLAR</sequence>
<dbReference type="Pfam" id="PF04122">
    <property type="entry name" value="CW_binding_2"/>
    <property type="match status" value="3"/>
</dbReference>
<dbReference type="SUPFAM" id="SSF49464">
    <property type="entry name" value="Carboxypeptidase regulatory domain-like"/>
    <property type="match status" value="1"/>
</dbReference>
<dbReference type="Gene3D" id="2.60.40.1120">
    <property type="entry name" value="Carboxypeptidase-like, regulatory domain"/>
    <property type="match status" value="1"/>
</dbReference>
<keyword evidence="4" id="KW-1185">Reference proteome</keyword>
<proteinExistence type="predicted"/>
<dbReference type="InterPro" id="IPR051922">
    <property type="entry name" value="Bact_Sporulation_Assoc"/>
</dbReference>
<dbReference type="Gene3D" id="2.60.40.2700">
    <property type="match status" value="4"/>
</dbReference>
<name>A0ABP4X8D4_9MICO</name>
<organism evidence="3 4">
    <name type="scientific">Agromyces humatus</name>
    <dbReference type="NCBI Taxonomy" id="279573"/>
    <lineage>
        <taxon>Bacteria</taxon>
        <taxon>Bacillati</taxon>
        <taxon>Actinomycetota</taxon>
        <taxon>Actinomycetes</taxon>
        <taxon>Micrococcales</taxon>
        <taxon>Microbacteriaceae</taxon>
        <taxon>Agromyces</taxon>
    </lineage>
</organism>
<dbReference type="PANTHER" id="PTHR30032">
    <property type="entry name" value="N-ACETYLMURAMOYL-L-ALANINE AMIDASE-RELATED"/>
    <property type="match status" value="1"/>
</dbReference>
<dbReference type="PANTHER" id="PTHR30032:SF8">
    <property type="entry name" value="GERMINATION-SPECIFIC N-ACETYLMURAMOYL-L-ALANINE AMIDASE"/>
    <property type="match status" value="1"/>
</dbReference>
<evidence type="ECO:0000313" key="4">
    <source>
        <dbReference type="Proteomes" id="UP001500506"/>
    </source>
</evidence>
<dbReference type="InterPro" id="IPR008969">
    <property type="entry name" value="CarboxyPept-like_regulatory"/>
</dbReference>
<dbReference type="Pfam" id="PF13620">
    <property type="entry name" value="CarboxypepD_reg"/>
    <property type="match status" value="1"/>
</dbReference>
<dbReference type="Gene3D" id="3.40.50.12090">
    <property type="match status" value="2"/>
</dbReference>
<keyword evidence="2" id="KW-0732">Signal</keyword>
<evidence type="ECO:0000313" key="3">
    <source>
        <dbReference type="EMBL" id="GAA1770055.1"/>
    </source>
</evidence>